<comment type="caution">
    <text evidence="1">The sequence shown here is derived from an EMBL/GenBank/DDBJ whole genome shotgun (WGS) entry which is preliminary data.</text>
</comment>
<evidence type="ECO:0000313" key="1">
    <source>
        <dbReference type="EMBL" id="KAG2173347.1"/>
    </source>
</evidence>
<dbReference type="AlphaFoldDB" id="A0A8H7U9G8"/>
<proteinExistence type="predicted"/>
<protein>
    <submittedName>
        <fullName evidence="1">Uncharacterized protein</fullName>
    </submittedName>
</protein>
<organism evidence="1 2">
    <name type="scientific">Mortierella isabellina</name>
    <name type="common">Filamentous fungus</name>
    <name type="synonym">Umbelopsis isabellina</name>
    <dbReference type="NCBI Taxonomy" id="91625"/>
    <lineage>
        <taxon>Eukaryota</taxon>
        <taxon>Fungi</taxon>
        <taxon>Fungi incertae sedis</taxon>
        <taxon>Mucoromycota</taxon>
        <taxon>Mucoromycotina</taxon>
        <taxon>Umbelopsidomycetes</taxon>
        <taxon>Umbelopsidales</taxon>
        <taxon>Umbelopsidaceae</taxon>
        <taxon>Umbelopsis</taxon>
    </lineage>
</organism>
<dbReference type="EMBL" id="JAEPQZ010000015">
    <property type="protein sequence ID" value="KAG2173347.1"/>
    <property type="molecule type" value="Genomic_DNA"/>
</dbReference>
<name>A0A8H7U9G8_MORIS</name>
<accession>A0A8H7U9G8</accession>
<gene>
    <name evidence="1" type="ORF">INT43_004721</name>
</gene>
<sequence length="145" mass="16087">MPRTAVRYRDEIGKKGNKPFNLLDCLLQRSTSTTLFIAIKSSLEKLGFRGVAGAASGQIDPNFNGVQGKRVRANAKQIHHIGASVSLAYHVFRSIELKLKDGVVTGNKLDEMPKVQQTNGTHTVWYNEVGEESLETFSNISEKQR</sequence>
<dbReference type="Proteomes" id="UP000654370">
    <property type="component" value="Unassembled WGS sequence"/>
</dbReference>
<reference evidence="1" key="1">
    <citation type="submission" date="2020-12" db="EMBL/GenBank/DDBJ databases">
        <title>Metabolic potential, ecology and presence of endohyphal bacteria is reflected in genomic diversity of Mucoromycotina.</title>
        <authorList>
            <person name="Muszewska A."/>
            <person name="Okrasinska A."/>
            <person name="Steczkiewicz K."/>
            <person name="Drgas O."/>
            <person name="Orlowska M."/>
            <person name="Perlinska-Lenart U."/>
            <person name="Aleksandrzak-Piekarczyk T."/>
            <person name="Szatraj K."/>
            <person name="Zielenkiewicz U."/>
            <person name="Pilsyk S."/>
            <person name="Malc E."/>
            <person name="Mieczkowski P."/>
            <person name="Kruszewska J.S."/>
            <person name="Biernat P."/>
            <person name="Pawlowska J."/>
        </authorList>
    </citation>
    <scope>NUCLEOTIDE SEQUENCE</scope>
    <source>
        <strain evidence="1">WA0000067209</strain>
    </source>
</reference>
<evidence type="ECO:0000313" key="2">
    <source>
        <dbReference type="Proteomes" id="UP000654370"/>
    </source>
</evidence>
<keyword evidence="2" id="KW-1185">Reference proteome</keyword>